<evidence type="ECO:0000256" key="5">
    <source>
        <dbReference type="ARBA" id="ARBA00022898"/>
    </source>
</evidence>
<dbReference type="STRING" id="1133849.O3I_023620"/>
<dbReference type="FunFam" id="3.40.50.1100:FF:000005">
    <property type="entry name" value="Threonine dehydratase catabolic"/>
    <property type="match status" value="1"/>
</dbReference>
<evidence type="ECO:0000256" key="8">
    <source>
        <dbReference type="ARBA" id="ARBA00031427"/>
    </source>
</evidence>
<proteinExistence type="inferred from homology"/>
<dbReference type="GO" id="GO:0005524">
    <property type="term" value="F:ATP binding"/>
    <property type="evidence" value="ECO:0007669"/>
    <property type="project" value="TreeGrafter"/>
</dbReference>
<gene>
    <name evidence="10" type="ORF">O3I_023620</name>
</gene>
<dbReference type="Gene3D" id="3.40.50.1100">
    <property type="match status" value="2"/>
</dbReference>
<reference evidence="10 11" key="1">
    <citation type="journal article" date="2012" name="J. Bacteriol.">
        <title>Complete genome sequence of Nocardia brasiliensis HUJEG-1.</title>
        <authorList>
            <person name="Vera-Cabrera L."/>
            <person name="Ortiz-Lopez R."/>
            <person name="Elizondo-Gonzalez R."/>
            <person name="Perez-Maya A.A."/>
            <person name="Ocampo-Candiani J."/>
        </authorList>
    </citation>
    <scope>NUCLEOTIDE SEQUENCE [LARGE SCALE GENOMIC DNA]</scope>
    <source>
        <strain evidence="11">ATCC 700358</strain>
    </source>
</reference>
<dbReference type="GO" id="GO:0030170">
    <property type="term" value="F:pyridoxal phosphate binding"/>
    <property type="evidence" value="ECO:0007669"/>
    <property type="project" value="TreeGrafter"/>
</dbReference>
<dbReference type="InterPro" id="IPR036052">
    <property type="entry name" value="TrpB-like_PALP_sf"/>
</dbReference>
<comment type="catalytic activity">
    <reaction evidence="1">
        <text>L-threonine = 2-oxobutanoate + NH4(+)</text>
        <dbReference type="Rhea" id="RHEA:22108"/>
        <dbReference type="ChEBI" id="CHEBI:16763"/>
        <dbReference type="ChEBI" id="CHEBI:28938"/>
        <dbReference type="ChEBI" id="CHEBI:57926"/>
        <dbReference type="EC" id="4.3.1.19"/>
    </reaction>
</comment>
<comment type="similarity">
    <text evidence="3">Belongs to the serine/threonine dehydratase family.</text>
</comment>
<evidence type="ECO:0000256" key="7">
    <source>
        <dbReference type="ARBA" id="ARBA00025527"/>
    </source>
</evidence>
<dbReference type="HOGENOM" id="CLU_021152_4_2_11"/>
<evidence type="ECO:0000256" key="1">
    <source>
        <dbReference type="ARBA" id="ARBA00001274"/>
    </source>
</evidence>
<dbReference type="SUPFAM" id="SSF53686">
    <property type="entry name" value="Tryptophan synthase beta subunit-like PLP-dependent enzymes"/>
    <property type="match status" value="1"/>
</dbReference>
<sequence>MTTAISVADIRDAALRLTGAAHWTPVLSSRTLDDRAVAEVLIKCENFQRTGAFKYRGAYNAISRLSQKQLARGVSAFSSGNHSQAVALVARQLGTSATILMPEDTPRYKIEATRGYGAEIVTYDRYTQDRVALGTALARERGMTLIPPYDNPHVISGQGTVAMELFAEAGRLDVLVVPVGGGGLIAGSAMVAKLQPGVRVVGVEPVTGDDTRRSLAAGERVRIPVTTSIADGLAAEIPGELTFSINRRLVDRIVTVSDEAIRDAMRFAFERLKIVIEPSAAVGLAAIHQRLIGPAKRVGVIVSGGNISAQRFAELTADPAAKLSY</sequence>
<dbReference type="GO" id="GO:0018114">
    <property type="term" value="F:threonine racemase activity"/>
    <property type="evidence" value="ECO:0007669"/>
    <property type="project" value="TreeGrafter"/>
</dbReference>
<feature type="domain" description="Tryptophan synthase beta chain-like PALP" evidence="9">
    <location>
        <begin position="20"/>
        <end position="304"/>
    </location>
</feature>
<dbReference type="CDD" id="cd01562">
    <property type="entry name" value="Thr-dehyd"/>
    <property type="match status" value="1"/>
</dbReference>
<dbReference type="GO" id="GO:0030378">
    <property type="term" value="F:serine racemase activity"/>
    <property type="evidence" value="ECO:0007669"/>
    <property type="project" value="TreeGrafter"/>
</dbReference>
<organism evidence="10 11">
    <name type="scientific">Nocardia brasiliensis (strain ATCC 700358 / HUJEG-1)</name>
    <dbReference type="NCBI Taxonomy" id="1133849"/>
    <lineage>
        <taxon>Bacteria</taxon>
        <taxon>Bacillati</taxon>
        <taxon>Actinomycetota</taxon>
        <taxon>Actinomycetes</taxon>
        <taxon>Mycobacteriales</taxon>
        <taxon>Nocardiaceae</taxon>
        <taxon>Nocardia</taxon>
    </lineage>
</organism>
<evidence type="ECO:0000259" key="9">
    <source>
        <dbReference type="Pfam" id="PF00291"/>
    </source>
</evidence>
<evidence type="ECO:0000313" key="10">
    <source>
        <dbReference type="EMBL" id="AFU02679.1"/>
    </source>
</evidence>
<dbReference type="GO" id="GO:0070179">
    <property type="term" value="P:D-serine biosynthetic process"/>
    <property type="evidence" value="ECO:0007669"/>
    <property type="project" value="TreeGrafter"/>
</dbReference>
<keyword evidence="5" id="KW-0663">Pyridoxal phosphate</keyword>
<accession>K0F014</accession>
<protein>
    <recommendedName>
        <fullName evidence="4">threonine ammonia-lyase</fullName>
        <ecNumber evidence="4">4.3.1.19</ecNumber>
    </recommendedName>
    <alternativeName>
        <fullName evidence="8">Threonine deaminase</fullName>
    </alternativeName>
</protein>
<keyword evidence="6" id="KW-0456">Lyase</keyword>
<dbReference type="RefSeq" id="WP_014985534.1">
    <property type="nucleotide sequence ID" value="NC_018681.1"/>
</dbReference>
<dbReference type="Proteomes" id="UP000006304">
    <property type="component" value="Chromosome"/>
</dbReference>
<dbReference type="InterPro" id="IPR001926">
    <property type="entry name" value="TrpB-like_PALP"/>
</dbReference>
<dbReference type="EMBL" id="CP003876">
    <property type="protein sequence ID" value="AFU02679.1"/>
    <property type="molecule type" value="Genomic_DNA"/>
</dbReference>
<dbReference type="GO" id="GO:0003941">
    <property type="term" value="F:L-serine ammonia-lyase activity"/>
    <property type="evidence" value="ECO:0007669"/>
    <property type="project" value="TreeGrafter"/>
</dbReference>
<dbReference type="eggNOG" id="COG1171">
    <property type="taxonomic scope" value="Bacteria"/>
</dbReference>
<keyword evidence="11" id="KW-1185">Reference proteome</keyword>
<evidence type="ECO:0000256" key="2">
    <source>
        <dbReference type="ARBA" id="ARBA00001933"/>
    </source>
</evidence>
<dbReference type="GO" id="GO:0004794">
    <property type="term" value="F:threonine deaminase activity"/>
    <property type="evidence" value="ECO:0007669"/>
    <property type="project" value="UniProtKB-EC"/>
</dbReference>
<name>K0F014_NOCB7</name>
<evidence type="ECO:0000256" key="3">
    <source>
        <dbReference type="ARBA" id="ARBA00010869"/>
    </source>
</evidence>
<dbReference type="Pfam" id="PF00291">
    <property type="entry name" value="PALP"/>
    <property type="match status" value="1"/>
</dbReference>
<comment type="function">
    <text evidence="7">Catalyzes the anaerobic formation of alpha-ketobutyrate and ammonia from threonine in a two-step reaction. The first step involved a dehydration of threonine and a production of enamine intermediates (aminocrotonate), which tautomerizes to its imine form (iminobutyrate). Both intermediates are unstable and short-lived. The second step is the nonenzymatic hydrolysis of the enamine/imine intermediates to form 2-ketobutyrate and free ammonia. In the low water environment of the cell, the second step is accelerated by RidA.</text>
</comment>
<evidence type="ECO:0000256" key="6">
    <source>
        <dbReference type="ARBA" id="ARBA00023239"/>
    </source>
</evidence>
<dbReference type="PANTHER" id="PTHR43050">
    <property type="entry name" value="SERINE / THREONINE RACEMASE FAMILY MEMBER"/>
    <property type="match status" value="1"/>
</dbReference>
<dbReference type="KEGG" id="nbr:O3I_023620"/>
<dbReference type="AlphaFoldDB" id="K0F014"/>
<dbReference type="GO" id="GO:0000287">
    <property type="term" value="F:magnesium ion binding"/>
    <property type="evidence" value="ECO:0007669"/>
    <property type="project" value="TreeGrafter"/>
</dbReference>
<evidence type="ECO:0000313" key="11">
    <source>
        <dbReference type="Proteomes" id="UP000006304"/>
    </source>
</evidence>
<dbReference type="FunFam" id="3.40.50.1100:FF:000007">
    <property type="entry name" value="L-threonine dehydratase catabolic TdcB"/>
    <property type="match status" value="1"/>
</dbReference>
<dbReference type="PANTHER" id="PTHR43050:SF1">
    <property type="entry name" value="SERINE RACEMASE"/>
    <property type="match status" value="1"/>
</dbReference>
<dbReference type="EC" id="4.3.1.19" evidence="4"/>
<comment type="cofactor">
    <cofactor evidence="2">
        <name>pyridoxal 5'-phosphate</name>
        <dbReference type="ChEBI" id="CHEBI:597326"/>
    </cofactor>
</comment>
<evidence type="ECO:0000256" key="4">
    <source>
        <dbReference type="ARBA" id="ARBA00012096"/>
    </source>
</evidence>